<reference evidence="1" key="1">
    <citation type="journal article" date="2020" name="Microbiol. Resour. Announc.">
        <title>Complete Genome Sequence of Novel Psychrotolerant Legionella Strain TUM19329, Isolated from Antarctic Lake Sediment.</title>
        <authorList>
            <person name="Shimada S."/>
            <person name="Nakai R."/>
            <person name="Aoki K."/>
            <person name="Shimoeda N."/>
            <person name="Ohno G."/>
            <person name="Miyazaki Y."/>
            <person name="Kudoh S."/>
            <person name="Imura S."/>
            <person name="Watanabe K."/>
            <person name="Ishii Y."/>
            <person name="Tateda K."/>
        </authorList>
    </citation>
    <scope>NUCLEOTIDE SEQUENCE [LARGE SCALE GENOMIC DNA]</scope>
    <source>
        <strain evidence="1">TUM19329</strain>
    </source>
</reference>
<accession>A0A6F8T842</accession>
<keyword evidence="2" id="KW-1185">Reference proteome</keyword>
<evidence type="ECO:0000313" key="2">
    <source>
        <dbReference type="Proteomes" id="UP000502894"/>
    </source>
</evidence>
<dbReference type="RefSeq" id="WP_228721819.1">
    <property type="nucleotide sequence ID" value="NZ_AP022839.1"/>
</dbReference>
<gene>
    <name evidence="1" type="ORF">TUM19329_27340</name>
</gene>
<sequence>MLEASAPLMELLNNQFFRLIIKGLMARSERLLSLSGLPIINVLRETIPELNRLKQGFSEWGLW</sequence>
<evidence type="ECO:0000313" key="1">
    <source>
        <dbReference type="EMBL" id="BCA96373.1"/>
    </source>
</evidence>
<dbReference type="AlphaFoldDB" id="A0A6F8T842"/>
<proteinExistence type="predicted"/>
<dbReference type="Proteomes" id="UP000502894">
    <property type="component" value="Chromosome"/>
</dbReference>
<dbReference type="EMBL" id="AP022839">
    <property type="protein sequence ID" value="BCA96373.1"/>
    <property type="molecule type" value="Genomic_DNA"/>
</dbReference>
<dbReference type="KEGG" id="lant:TUM19329_27340"/>
<name>A0A6F8T842_9GAMM</name>
<protein>
    <submittedName>
        <fullName evidence="1">Uncharacterized protein</fullName>
    </submittedName>
</protein>
<organism evidence="1 2">
    <name type="scientific">Legionella antarctica</name>
    <dbReference type="NCBI Taxonomy" id="2708020"/>
    <lineage>
        <taxon>Bacteria</taxon>
        <taxon>Pseudomonadati</taxon>
        <taxon>Pseudomonadota</taxon>
        <taxon>Gammaproteobacteria</taxon>
        <taxon>Legionellales</taxon>
        <taxon>Legionellaceae</taxon>
        <taxon>Legionella</taxon>
    </lineage>
</organism>